<dbReference type="Pfam" id="PF17329">
    <property type="entry name" value="DUF5367"/>
    <property type="match status" value="1"/>
</dbReference>
<comment type="caution">
    <text evidence="2">The sequence shown here is derived from an EMBL/GenBank/DDBJ whole genome shotgun (WGS) entry which is preliminary data.</text>
</comment>
<evidence type="ECO:0000256" key="1">
    <source>
        <dbReference type="SAM" id="Phobius"/>
    </source>
</evidence>
<keyword evidence="1" id="KW-0472">Membrane</keyword>
<organism evidence="2 3">
    <name type="scientific">Flavobacterium piscis</name>
    <dbReference type="NCBI Taxonomy" id="1114874"/>
    <lineage>
        <taxon>Bacteria</taxon>
        <taxon>Pseudomonadati</taxon>
        <taxon>Bacteroidota</taxon>
        <taxon>Flavobacteriia</taxon>
        <taxon>Flavobacteriales</taxon>
        <taxon>Flavobacteriaceae</taxon>
        <taxon>Flavobacterium</taxon>
    </lineage>
</organism>
<dbReference type="Proteomes" id="UP001269081">
    <property type="component" value="Unassembled WGS sequence"/>
</dbReference>
<gene>
    <name evidence="2" type="ORF">J2W48_003573</name>
</gene>
<protein>
    <submittedName>
        <fullName evidence="2">Heme exporter protein D</fullName>
    </submittedName>
</protein>
<accession>A0ABU1YDL6</accession>
<dbReference type="RefSeq" id="WP_310282972.1">
    <property type="nucleotide sequence ID" value="NZ_JAVDWQ010000014.1"/>
</dbReference>
<feature type="transmembrane region" description="Helical" evidence="1">
    <location>
        <begin position="65"/>
        <end position="87"/>
    </location>
</feature>
<dbReference type="EMBL" id="JAVDWQ010000014">
    <property type="protein sequence ID" value="MDR7211616.1"/>
    <property type="molecule type" value="Genomic_DNA"/>
</dbReference>
<evidence type="ECO:0000313" key="3">
    <source>
        <dbReference type="Proteomes" id="UP001269081"/>
    </source>
</evidence>
<reference evidence="2 3" key="1">
    <citation type="submission" date="2023-07" db="EMBL/GenBank/DDBJ databases">
        <title>Sorghum-associated microbial communities from plants grown in Nebraska, USA.</title>
        <authorList>
            <person name="Schachtman D."/>
        </authorList>
    </citation>
    <scope>NUCLEOTIDE SEQUENCE [LARGE SCALE GENOMIC DNA]</scope>
    <source>
        <strain evidence="2 3">4129</strain>
    </source>
</reference>
<sequence length="127" mass="14535">MNYIKALFSGFLVWLSVSITFFILENIPVMKESFITEIVIIIAIVFYAVGSAALYYKKENKPNGLLLGITMSATALLLDTFITVPFIEIPNGRGYEIFFSSPFLWLLVSITILSVYFYWRKKIRTAK</sequence>
<feature type="transmembrane region" description="Helical" evidence="1">
    <location>
        <begin position="34"/>
        <end position="56"/>
    </location>
</feature>
<name>A0ABU1YDL6_9FLAO</name>
<keyword evidence="1" id="KW-1133">Transmembrane helix</keyword>
<keyword evidence="1" id="KW-0812">Transmembrane</keyword>
<proteinExistence type="predicted"/>
<evidence type="ECO:0000313" key="2">
    <source>
        <dbReference type="EMBL" id="MDR7211616.1"/>
    </source>
</evidence>
<feature type="transmembrane region" description="Helical" evidence="1">
    <location>
        <begin position="7"/>
        <end position="28"/>
    </location>
</feature>
<keyword evidence="3" id="KW-1185">Reference proteome</keyword>
<feature type="transmembrane region" description="Helical" evidence="1">
    <location>
        <begin position="99"/>
        <end position="119"/>
    </location>
</feature>
<dbReference type="InterPro" id="IPR020509">
    <property type="entry name" value="Uncharacterised_YnzE"/>
</dbReference>